<organism evidence="4 5">
    <name type="scientific">Ceratodon purpureus</name>
    <name type="common">Fire moss</name>
    <name type="synonym">Dicranum purpureum</name>
    <dbReference type="NCBI Taxonomy" id="3225"/>
    <lineage>
        <taxon>Eukaryota</taxon>
        <taxon>Viridiplantae</taxon>
        <taxon>Streptophyta</taxon>
        <taxon>Embryophyta</taxon>
        <taxon>Bryophyta</taxon>
        <taxon>Bryophytina</taxon>
        <taxon>Bryopsida</taxon>
        <taxon>Dicranidae</taxon>
        <taxon>Pseudoditrichales</taxon>
        <taxon>Ditrichaceae</taxon>
        <taxon>Ceratodon</taxon>
    </lineage>
</organism>
<dbReference type="InterPro" id="IPR001878">
    <property type="entry name" value="Znf_CCHC"/>
</dbReference>
<dbReference type="GO" id="GO:0071013">
    <property type="term" value="C:catalytic step 2 spliceosome"/>
    <property type="evidence" value="ECO:0007669"/>
    <property type="project" value="TreeGrafter"/>
</dbReference>
<proteinExistence type="predicted"/>
<feature type="domain" description="CCHC-type" evidence="3">
    <location>
        <begin position="198"/>
        <end position="214"/>
    </location>
</feature>
<evidence type="ECO:0000313" key="4">
    <source>
        <dbReference type="EMBL" id="KAG0584386.1"/>
    </source>
</evidence>
<feature type="compositionally biased region" description="Acidic residues" evidence="2">
    <location>
        <begin position="1"/>
        <end position="19"/>
    </location>
</feature>
<dbReference type="AlphaFoldDB" id="A0A8T0INH8"/>
<feature type="compositionally biased region" description="Polar residues" evidence="2">
    <location>
        <begin position="537"/>
        <end position="549"/>
    </location>
</feature>
<evidence type="ECO:0000259" key="3">
    <source>
        <dbReference type="PROSITE" id="PS50158"/>
    </source>
</evidence>
<evidence type="ECO:0000256" key="2">
    <source>
        <dbReference type="SAM" id="MobiDB-lite"/>
    </source>
</evidence>
<evidence type="ECO:0000313" key="5">
    <source>
        <dbReference type="Proteomes" id="UP000822688"/>
    </source>
</evidence>
<dbReference type="PROSITE" id="PS50158">
    <property type="entry name" value="ZF_CCHC"/>
    <property type="match status" value="1"/>
</dbReference>
<dbReference type="GO" id="GO:0003723">
    <property type="term" value="F:RNA binding"/>
    <property type="evidence" value="ECO:0007669"/>
    <property type="project" value="TreeGrafter"/>
</dbReference>
<dbReference type="GO" id="GO:0008270">
    <property type="term" value="F:zinc ion binding"/>
    <property type="evidence" value="ECO:0007669"/>
    <property type="project" value="UniProtKB-KW"/>
</dbReference>
<dbReference type="OrthoDB" id="8026949at2759"/>
<dbReference type="PANTHER" id="PTHR13316:SF0">
    <property type="entry name" value="ZINC FINGER CCHC DOMAIN-CONTAINING PROTEIN 8"/>
    <property type="match status" value="1"/>
</dbReference>
<accession>A0A8T0INH8</accession>
<feature type="region of interest" description="Disordered" evidence="2">
    <location>
        <begin position="1"/>
        <end position="21"/>
    </location>
</feature>
<dbReference type="EMBL" id="CM026423">
    <property type="protein sequence ID" value="KAG0584386.1"/>
    <property type="molecule type" value="Genomic_DNA"/>
</dbReference>
<keyword evidence="1" id="KW-0862">Zinc</keyword>
<keyword evidence="1" id="KW-0479">Metal-binding</keyword>
<name>A0A8T0INH8_CERPU</name>
<keyword evidence="1" id="KW-0863">Zinc-finger</keyword>
<sequence length="582" mass="64688">MGSMDAEVEIDMEISDDEQEGVKARAVAGPVVDVRGVKRSALVEPEVMDKSDSSRKRKRSSSVEGSPSVRVEYHNLSRESRKKLQEVLRDWSLWQGYHSRNSSLETRDHVESGEEQYYPAMQVGPIGNTFSVTFWVDKPAKQARSQESGDARGIVRTSSEDLKANEADVPLYDRVTPSLSSQEANKDGCVELEREAVRCFNCGSYSHALRECKRQWNYEAINSARSNHAAKRTFSSGPRSVARYYEAQHSNENQEPDRSPWQLLQTGEHGLSPSNSGKEPSRNTPGLLKKPEKNNKLASNDENEEGEIVDGVVSPCDEEELFIAFSPDPPSQADRSPDFSGVRVPFNSPPGGMWRSPPAYSPPSQLHPNFHHQRPFAYSPPNHVYPHTPSPVHYNGVHAQRSWDERQPQRAWDERQPQRAWEERSPYYPENSVSPAVNVPSAPIPTVNVPSAPIPIPAAKKEDDDWELNFESSVHQSECSRSHTGVPVVTDHYTPTAIRHQSLTLNTTSAGYSPPDPSQLSPTGSGYGESFRPSPVPQTSVQYHFSYHTTPGREPTSYSTEAWEKAQAALSSLQSDGQGGGS</sequence>
<protein>
    <recommendedName>
        <fullName evidence="3">CCHC-type domain-containing protein</fullName>
    </recommendedName>
</protein>
<dbReference type="Proteomes" id="UP000822688">
    <property type="component" value="Chromosome 3"/>
</dbReference>
<dbReference type="PANTHER" id="PTHR13316">
    <property type="entry name" value="ZINC FINGER, CCHC DOMAIN CONTAINING 8"/>
    <property type="match status" value="1"/>
</dbReference>
<reference evidence="4" key="1">
    <citation type="submission" date="2020-06" db="EMBL/GenBank/DDBJ databases">
        <title>WGS assembly of Ceratodon purpureus strain R40.</title>
        <authorList>
            <person name="Carey S.B."/>
            <person name="Jenkins J."/>
            <person name="Shu S."/>
            <person name="Lovell J.T."/>
            <person name="Sreedasyam A."/>
            <person name="Maumus F."/>
            <person name="Tiley G.P."/>
            <person name="Fernandez-Pozo N."/>
            <person name="Barry K."/>
            <person name="Chen C."/>
            <person name="Wang M."/>
            <person name="Lipzen A."/>
            <person name="Daum C."/>
            <person name="Saski C.A."/>
            <person name="Payton A.C."/>
            <person name="Mcbreen J.C."/>
            <person name="Conrad R.E."/>
            <person name="Kollar L.M."/>
            <person name="Olsson S."/>
            <person name="Huttunen S."/>
            <person name="Landis J.B."/>
            <person name="Wickett N.J."/>
            <person name="Johnson M.G."/>
            <person name="Rensing S.A."/>
            <person name="Grimwood J."/>
            <person name="Schmutz J."/>
            <person name="Mcdaniel S.F."/>
        </authorList>
    </citation>
    <scope>NUCLEOTIDE SEQUENCE</scope>
    <source>
        <strain evidence="4">R40</strain>
    </source>
</reference>
<dbReference type="EMBL" id="CM026423">
    <property type="protein sequence ID" value="KAG0584384.1"/>
    <property type="molecule type" value="Genomic_DNA"/>
</dbReference>
<feature type="region of interest" description="Disordered" evidence="2">
    <location>
        <begin position="248"/>
        <end position="306"/>
    </location>
</feature>
<feature type="region of interest" description="Disordered" evidence="2">
    <location>
        <begin position="42"/>
        <end position="76"/>
    </location>
</feature>
<feature type="region of interest" description="Disordered" evidence="2">
    <location>
        <begin position="506"/>
        <end position="582"/>
    </location>
</feature>
<gene>
    <name evidence="4" type="ORF">KC19_3G206700</name>
</gene>
<evidence type="ECO:0000256" key="1">
    <source>
        <dbReference type="PROSITE-ProRule" id="PRU00047"/>
    </source>
</evidence>
<feature type="compositionally biased region" description="Polar residues" evidence="2">
    <location>
        <begin position="272"/>
        <end position="284"/>
    </location>
</feature>
<dbReference type="InterPro" id="IPR052115">
    <property type="entry name" value="NEXT_complex_subunit_ZCCHC8"/>
</dbReference>
<comment type="caution">
    <text evidence="4">The sequence shown here is derived from an EMBL/GenBank/DDBJ whole genome shotgun (WGS) entry which is preliminary data.</text>
</comment>
<dbReference type="EMBL" id="CM026423">
    <property type="protein sequence ID" value="KAG0584383.1"/>
    <property type="molecule type" value="Genomic_DNA"/>
</dbReference>
<keyword evidence="5" id="KW-1185">Reference proteome</keyword>